<dbReference type="PANTHER" id="PTHR43863">
    <property type="entry name" value="HYDROLASE, PUTATIVE (AFU_ORTHOLOGUE AFUA_1G03140)-RELATED"/>
    <property type="match status" value="1"/>
</dbReference>
<dbReference type="GO" id="GO:0030246">
    <property type="term" value="F:carbohydrate binding"/>
    <property type="evidence" value="ECO:0007669"/>
    <property type="project" value="InterPro"/>
</dbReference>
<dbReference type="Pfam" id="PF21365">
    <property type="entry name" value="Glyco_hydro_31_3rd"/>
    <property type="match status" value="1"/>
</dbReference>
<evidence type="ECO:0000256" key="2">
    <source>
        <dbReference type="RuleBase" id="RU361185"/>
    </source>
</evidence>
<dbReference type="CDD" id="cd06591">
    <property type="entry name" value="GH31_xylosidase_XylS"/>
    <property type="match status" value="1"/>
</dbReference>
<keyword evidence="2" id="KW-0326">Glycosidase</keyword>
<dbReference type="Gene3D" id="2.60.40.1180">
    <property type="entry name" value="Golgi alpha-mannosidase II"/>
    <property type="match status" value="1"/>
</dbReference>
<dbReference type="InterPro" id="IPR017853">
    <property type="entry name" value="GH"/>
</dbReference>
<evidence type="ECO:0000259" key="3">
    <source>
        <dbReference type="Pfam" id="PF01055"/>
    </source>
</evidence>
<evidence type="ECO:0000259" key="4">
    <source>
        <dbReference type="Pfam" id="PF21365"/>
    </source>
</evidence>
<dbReference type="PANTHER" id="PTHR43863:SF2">
    <property type="entry name" value="MALTASE-GLUCOAMYLASE"/>
    <property type="match status" value="1"/>
</dbReference>
<comment type="caution">
    <text evidence="5">The sequence shown here is derived from an EMBL/GenBank/DDBJ whole genome shotgun (WGS) entry which is preliminary data.</text>
</comment>
<dbReference type="InterPro" id="IPR013780">
    <property type="entry name" value="Glyco_hydro_b"/>
</dbReference>
<dbReference type="SUPFAM" id="SSF51445">
    <property type="entry name" value="(Trans)glycosidases"/>
    <property type="match status" value="1"/>
</dbReference>
<name>A0A9D2AUE5_9FIRM</name>
<dbReference type="EMBL" id="DXEW01000017">
    <property type="protein sequence ID" value="HIX50305.1"/>
    <property type="molecule type" value="Genomic_DNA"/>
</dbReference>
<evidence type="ECO:0000256" key="1">
    <source>
        <dbReference type="ARBA" id="ARBA00007806"/>
    </source>
</evidence>
<proteinExistence type="inferred from homology"/>
<dbReference type="SUPFAM" id="SSF51011">
    <property type="entry name" value="Glycosyl hydrolase domain"/>
    <property type="match status" value="1"/>
</dbReference>
<evidence type="ECO:0000313" key="6">
    <source>
        <dbReference type="Proteomes" id="UP000886847"/>
    </source>
</evidence>
<evidence type="ECO:0008006" key="7">
    <source>
        <dbReference type="Google" id="ProtNLM"/>
    </source>
</evidence>
<gene>
    <name evidence="5" type="ORF">H9851_03375</name>
</gene>
<dbReference type="CDD" id="cd14752">
    <property type="entry name" value="GH31_N"/>
    <property type="match status" value="1"/>
</dbReference>
<dbReference type="InterPro" id="IPR000322">
    <property type="entry name" value="Glyco_hydro_31_TIM"/>
</dbReference>
<keyword evidence="2" id="KW-0378">Hydrolase</keyword>
<dbReference type="GO" id="GO:0005975">
    <property type="term" value="P:carbohydrate metabolic process"/>
    <property type="evidence" value="ECO:0007669"/>
    <property type="project" value="InterPro"/>
</dbReference>
<reference evidence="5" key="2">
    <citation type="submission" date="2021-04" db="EMBL/GenBank/DDBJ databases">
        <authorList>
            <person name="Gilroy R."/>
        </authorList>
    </citation>
    <scope>NUCLEOTIDE SEQUENCE</scope>
    <source>
        <strain evidence="5">2189</strain>
    </source>
</reference>
<dbReference type="InterPro" id="IPR051816">
    <property type="entry name" value="Glycosyl_Hydrolase_31"/>
</dbReference>
<dbReference type="SUPFAM" id="SSF74650">
    <property type="entry name" value="Galactose mutarotase-like"/>
    <property type="match status" value="1"/>
</dbReference>
<dbReference type="GO" id="GO:0004553">
    <property type="term" value="F:hydrolase activity, hydrolyzing O-glycosyl compounds"/>
    <property type="evidence" value="ECO:0007669"/>
    <property type="project" value="InterPro"/>
</dbReference>
<evidence type="ECO:0000313" key="5">
    <source>
        <dbReference type="EMBL" id="HIX50305.1"/>
    </source>
</evidence>
<comment type="similarity">
    <text evidence="1 2">Belongs to the glycosyl hydrolase 31 family.</text>
</comment>
<sequence>MFRLENDTLIFERRGETVWVQAVGKNGLRVRATPCGGFQGEDWALDGATVLPADVMFEAHAATIRNGRISLTISDIGQIRIFRDGVPILREYYRMYGYDSPHTPSLRVVAREFRPVRGGDYELCLRFESNEGEKLFGMGQYQQPQLDLKGCSLELAQRNSQCSVPFALSSLGYGFLWNCPAVGRVNFASNLTEWYASSARQCDYWVTADETPKDILANYTALVGRAPAFPENAAGLWQCKLRYRTQEEVLEVAREYHRRGIPLDVIVIDFFHWTRQGEWKFDPVYWPDPAAMVRELKEYGIRCMVSVWPTVDKKSENFEEMREKDLLIRTERGSQCFDFLGDSYIYDATNPRARRYLWDKCRKNYFESGIDMFWLDEAEPEYTVYDFDNYRYHMGTQLAVGNAYPMCHAKAFYYGQKEAGQKDICNLIRCAWLGSQKYGAVVWSGDICGNFASLRDQYAAGLNIGIAGIPWWTTDIGGFFVDVTRPEHKELLLRWFEYAVFCPVLRMHGDKGPSDIPNLDEREWGGGFCHTGLANELWSYGEEVYEVLKKYVQLRESLKPYILEVMREASENGSPVMRPMFYEFPQDARCWEVPEQYMFGSRYIVAPVLYEGMRSRQVYLPAGRWKNIFTGEELEGGGDIEAEAPLDVIPVFERL</sequence>
<feature type="domain" description="Glycosyl hydrolase family 31 C-terminal" evidence="4">
    <location>
        <begin position="573"/>
        <end position="654"/>
    </location>
</feature>
<dbReference type="AlphaFoldDB" id="A0A9D2AUE5"/>
<dbReference type="Gene3D" id="2.60.40.1760">
    <property type="entry name" value="glycosyl hydrolase (family 31)"/>
    <property type="match status" value="1"/>
</dbReference>
<dbReference type="InterPro" id="IPR048395">
    <property type="entry name" value="Glyco_hydro_31_C"/>
</dbReference>
<organism evidence="5 6">
    <name type="scientific">Candidatus Borkfalkia faecavium</name>
    <dbReference type="NCBI Taxonomy" id="2838508"/>
    <lineage>
        <taxon>Bacteria</taxon>
        <taxon>Bacillati</taxon>
        <taxon>Bacillota</taxon>
        <taxon>Clostridia</taxon>
        <taxon>Christensenellales</taxon>
        <taxon>Christensenellaceae</taxon>
        <taxon>Candidatus Borkfalkia</taxon>
    </lineage>
</organism>
<dbReference type="InterPro" id="IPR011013">
    <property type="entry name" value="Gal_mutarotase_sf_dom"/>
</dbReference>
<dbReference type="Proteomes" id="UP000886847">
    <property type="component" value="Unassembled WGS sequence"/>
</dbReference>
<dbReference type="Gene3D" id="3.20.20.80">
    <property type="entry name" value="Glycosidases"/>
    <property type="match status" value="1"/>
</dbReference>
<dbReference type="Pfam" id="PF01055">
    <property type="entry name" value="Glyco_hydro_31_2nd"/>
    <property type="match status" value="1"/>
</dbReference>
<reference evidence="5" key="1">
    <citation type="journal article" date="2021" name="PeerJ">
        <title>Extensive microbial diversity within the chicken gut microbiome revealed by metagenomics and culture.</title>
        <authorList>
            <person name="Gilroy R."/>
            <person name="Ravi A."/>
            <person name="Getino M."/>
            <person name="Pursley I."/>
            <person name="Horton D.L."/>
            <person name="Alikhan N.F."/>
            <person name="Baker D."/>
            <person name="Gharbi K."/>
            <person name="Hall N."/>
            <person name="Watson M."/>
            <person name="Adriaenssens E.M."/>
            <person name="Foster-Nyarko E."/>
            <person name="Jarju S."/>
            <person name="Secka A."/>
            <person name="Antonio M."/>
            <person name="Oren A."/>
            <person name="Chaudhuri R.R."/>
            <person name="La Ragione R."/>
            <person name="Hildebrand F."/>
            <person name="Pallen M.J."/>
        </authorList>
    </citation>
    <scope>NUCLEOTIDE SEQUENCE</scope>
    <source>
        <strain evidence="5">2189</strain>
    </source>
</reference>
<feature type="domain" description="Glycoside hydrolase family 31 TIM barrel" evidence="3">
    <location>
        <begin position="227"/>
        <end position="563"/>
    </location>
</feature>
<accession>A0A9D2AUE5</accession>
<protein>
    <recommendedName>
        <fullName evidence="7">Glycoside hydrolase family 31 protein</fullName>
    </recommendedName>
</protein>